<reference evidence="1 2" key="1">
    <citation type="journal article" date="2018" name="Biotechnol. Biofuels">
        <title>Integrative visual omics of the white-rot fungus Polyporus brumalis exposes the biotechnological potential of its oxidative enzymes for delignifying raw plant biomass.</title>
        <authorList>
            <person name="Miyauchi S."/>
            <person name="Rancon A."/>
            <person name="Drula E."/>
            <person name="Hage H."/>
            <person name="Chaduli D."/>
            <person name="Favel A."/>
            <person name="Grisel S."/>
            <person name="Henrissat B."/>
            <person name="Herpoel-Gimbert I."/>
            <person name="Ruiz-Duenas F.J."/>
            <person name="Chevret D."/>
            <person name="Hainaut M."/>
            <person name="Lin J."/>
            <person name="Wang M."/>
            <person name="Pangilinan J."/>
            <person name="Lipzen A."/>
            <person name="Lesage-Meessen L."/>
            <person name="Navarro D."/>
            <person name="Riley R."/>
            <person name="Grigoriev I.V."/>
            <person name="Zhou S."/>
            <person name="Raouche S."/>
            <person name="Rosso M.N."/>
        </authorList>
    </citation>
    <scope>NUCLEOTIDE SEQUENCE [LARGE SCALE GENOMIC DNA]</scope>
    <source>
        <strain evidence="1 2">BRFM 1820</strain>
    </source>
</reference>
<dbReference type="EMBL" id="KZ857407">
    <property type="protein sequence ID" value="RDX49090.1"/>
    <property type="molecule type" value="Genomic_DNA"/>
</dbReference>
<proteinExistence type="predicted"/>
<keyword evidence="2" id="KW-1185">Reference proteome</keyword>
<name>A0A371D999_9APHY</name>
<protein>
    <submittedName>
        <fullName evidence="1">Uncharacterized protein</fullName>
    </submittedName>
</protein>
<sequence length="377" mass="41107">MRNTSWWEAGPRRTNRQPGCSNTANVSYLPSWNRTSMSCANLEIFYNVHDRAHLPQVSSLPTQIADSVCSGCDAVGCPRSSRMQHVRYRDCKMLVHWRATASGERMKDGRHAVACAIMQLTGESRWLPLDESAGGSNCPRTWRTPRSTDHRHGARAVRVTFRHLDRALQPVIPRCAPHLSNYALGSFPPSIDCGPPCGAGVGMIHGPDCGEGREGQCRRRLTLRFGGGQCADVEDHDAGTAAGGATGSTLSGNKYRTGLCPRGRGDSHSEAGHGQQRDTALPAYIHTMPTGIVHVVVPNKLLRRRMGRCPHPQSCPCRAHETQSSSSCEADIASYLVPSTIRYRRRSATCVCAASSASTHVCSLRAHTAYSFHPRLS</sequence>
<evidence type="ECO:0000313" key="1">
    <source>
        <dbReference type="EMBL" id="RDX49090.1"/>
    </source>
</evidence>
<dbReference type="Proteomes" id="UP000256964">
    <property type="component" value="Unassembled WGS sequence"/>
</dbReference>
<gene>
    <name evidence="1" type="ORF">OH76DRAFT_555209</name>
</gene>
<accession>A0A371D999</accession>
<organism evidence="1 2">
    <name type="scientific">Lentinus brumalis</name>
    <dbReference type="NCBI Taxonomy" id="2498619"/>
    <lineage>
        <taxon>Eukaryota</taxon>
        <taxon>Fungi</taxon>
        <taxon>Dikarya</taxon>
        <taxon>Basidiomycota</taxon>
        <taxon>Agaricomycotina</taxon>
        <taxon>Agaricomycetes</taxon>
        <taxon>Polyporales</taxon>
        <taxon>Polyporaceae</taxon>
        <taxon>Lentinus</taxon>
    </lineage>
</organism>
<dbReference type="AlphaFoldDB" id="A0A371D999"/>
<evidence type="ECO:0000313" key="2">
    <source>
        <dbReference type="Proteomes" id="UP000256964"/>
    </source>
</evidence>